<evidence type="ECO:0000313" key="2">
    <source>
        <dbReference type="Proteomes" id="UP000029391"/>
    </source>
</evidence>
<dbReference type="Proteomes" id="UP000029391">
    <property type="component" value="Unassembled WGS sequence"/>
</dbReference>
<sequence>MDRLDDLVIITEVDDPAFAAPIFRRKFAAEPPDFEHHVIAFLRPAEGVFVAANYVHLWLRDDVGLIGGAATDGRAFARLAADQAERIRAAGGLYLQTLRWTFAKFADRCEAFFGYCGDARAWEVDMAAGFEPTQHPYLIAHWHRRLGEARRGELVARVNGWGPF</sequence>
<reference evidence="1 2" key="1">
    <citation type="submission" date="2013-09" db="EMBL/GenBank/DDBJ databases">
        <title>Genome sequencing of Arenimonas composti.</title>
        <authorList>
            <person name="Chen F."/>
            <person name="Wang G."/>
        </authorList>
    </citation>
    <scope>NUCLEOTIDE SEQUENCE [LARGE SCALE GENOMIC DNA]</scope>
    <source>
        <strain evidence="1 2">TR7-09</strain>
    </source>
</reference>
<keyword evidence="2" id="KW-1185">Reference proteome</keyword>
<dbReference type="EMBL" id="AWXU01000014">
    <property type="protein sequence ID" value="KFN50841.1"/>
    <property type="molecule type" value="Genomic_DNA"/>
</dbReference>
<name>A0A091BGG4_9GAMM</name>
<gene>
    <name evidence="1" type="ORF">P873_00405</name>
</gene>
<accession>A0A091BGG4</accession>
<dbReference type="eggNOG" id="ENOG5032CGM">
    <property type="taxonomic scope" value="Bacteria"/>
</dbReference>
<protein>
    <recommendedName>
        <fullName evidence="3">GNAT family N-acetyltransferase</fullName>
    </recommendedName>
</protein>
<evidence type="ECO:0008006" key="3">
    <source>
        <dbReference type="Google" id="ProtNLM"/>
    </source>
</evidence>
<comment type="caution">
    <text evidence="1">The sequence shown here is derived from an EMBL/GenBank/DDBJ whole genome shotgun (WGS) entry which is preliminary data.</text>
</comment>
<dbReference type="AlphaFoldDB" id="A0A091BGG4"/>
<evidence type="ECO:0000313" key="1">
    <source>
        <dbReference type="EMBL" id="KFN50841.1"/>
    </source>
</evidence>
<dbReference type="STRING" id="1121013.GCA_000426365_00243"/>
<dbReference type="RefSeq" id="WP_026815801.1">
    <property type="nucleotide sequence ID" value="NZ_AUFF01000001.1"/>
</dbReference>
<dbReference type="OrthoDB" id="6197110at2"/>
<proteinExistence type="predicted"/>
<organism evidence="1 2">
    <name type="scientific">Arenimonas composti TR7-09 = DSM 18010</name>
    <dbReference type="NCBI Taxonomy" id="1121013"/>
    <lineage>
        <taxon>Bacteria</taxon>
        <taxon>Pseudomonadati</taxon>
        <taxon>Pseudomonadota</taxon>
        <taxon>Gammaproteobacteria</taxon>
        <taxon>Lysobacterales</taxon>
        <taxon>Lysobacteraceae</taxon>
        <taxon>Arenimonas</taxon>
    </lineage>
</organism>